<feature type="compositionally biased region" description="Low complexity" evidence="1">
    <location>
        <begin position="69"/>
        <end position="102"/>
    </location>
</feature>
<reference evidence="2 3" key="1">
    <citation type="journal article" date="2023" name="PLoS ONE">
        <title>Cytospora paraplurivora sp. nov. isolated from orchards with fruit tree decline syndrome in Ontario, Canada.</title>
        <authorList>
            <person name="Ilyukhin E."/>
            <person name="Nguyen H.D.T."/>
            <person name="Castle A.J."/>
            <person name="Ellouze W."/>
        </authorList>
    </citation>
    <scope>NUCLEOTIDE SEQUENCE [LARGE SCALE GENOMIC DNA]</scope>
    <source>
        <strain evidence="2 3">FDS-564</strain>
    </source>
</reference>
<feature type="compositionally biased region" description="Gly residues" evidence="1">
    <location>
        <begin position="282"/>
        <end position="304"/>
    </location>
</feature>
<feature type="region of interest" description="Disordered" evidence="1">
    <location>
        <begin position="69"/>
        <end position="125"/>
    </location>
</feature>
<dbReference type="EMBL" id="JAJSPL020000027">
    <property type="protein sequence ID" value="KAK7737920.1"/>
    <property type="molecule type" value="Genomic_DNA"/>
</dbReference>
<dbReference type="PANTHER" id="PTHR34065">
    <property type="entry name" value="CELL DIVISION CONTROL PROTEIN 14"/>
    <property type="match status" value="1"/>
</dbReference>
<protein>
    <recommendedName>
        <fullName evidence="4">Cell division control protein 14</fullName>
    </recommendedName>
</protein>
<dbReference type="Proteomes" id="UP001320245">
    <property type="component" value="Unassembled WGS sequence"/>
</dbReference>
<dbReference type="InterPro" id="IPR012535">
    <property type="entry name" value="Cell_div_Cdc14"/>
</dbReference>
<evidence type="ECO:0000313" key="3">
    <source>
        <dbReference type="Proteomes" id="UP001320245"/>
    </source>
</evidence>
<feature type="compositionally biased region" description="Low complexity" evidence="1">
    <location>
        <begin position="109"/>
        <end position="123"/>
    </location>
</feature>
<evidence type="ECO:0000256" key="1">
    <source>
        <dbReference type="SAM" id="MobiDB-lite"/>
    </source>
</evidence>
<evidence type="ECO:0000313" key="2">
    <source>
        <dbReference type="EMBL" id="KAK7737920.1"/>
    </source>
</evidence>
<evidence type="ECO:0008006" key="4">
    <source>
        <dbReference type="Google" id="ProtNLM"/>
    </source>
</evidence>
<dbReference type="PANTHER" id="PTHR34065:SF1">
    <property type="entry name" value="CELL DIVISION CONTROL PROTEIN 14"/>
    <property type="match status" value="1"/>
</dbReference>
<feature type="region of interest" description="Disordered" evidence="1">
    <location>
        <begin position="282"/>
        <end position="311"/>
    </location>
</feature>
<gene>
    <name evidence="2" type="ORF">SLS53_006298</name>
</gene>
<dbReference type="Pfam" id="PF08045">
    <property type="entry name" value="CDC14"/>
    <property type="match status" value="2"/>
</dbReference>
<accession>A0AAN9YEY1</accession>
<organism evidence="2 3">
    <name type="scientific">Cytospora paraplurivora</name>
    <dbReference type="NCBI Taxonomy" id="2898453"/>
    <lineage>
        <taxon>Eukaryota</taxon>
        <taxon>Fungi</taxon>
        <taxon>Dikarya</taxon>
        <taxon>Ascomycota</taxon>
        <taxon>Pezizomycotina</taxon>
        <taxon>Sordariomycetes</taxon>
        <taxon>Sordariomycetidae</taxon>
        <taxon>Diaporthales</taxon>
        <taxon>Cytosporaceae</taxon>
        <taxon>Cytospora</taxon>
    </lineage>
</organism>
<proteinExistence type="predicted"/>
<keyword evidence="3" id="KW-1185">Reference proteome</keyword>
<dbReference type="AlphaFoldDB" id="A0AAN9YEY1"/>
<comment type="caution">
    <text evidence="2">The sequence shown here is derived from an EMBL/GenBank/DDBJ whole genome shotgun (WGS) entry which is preliminary data.</text>
</comment>
<sequence length="340" mass="36785">MIIPAHCSPPANSKMETLLSVAFDNLASFDGPKVKKGLRQVEGLLAQICLSAHAAAEVAAAAAANKNNNATVSSSPTTSSPKQPQQQQQQSSPRDTAQQRQQPTPPPQQQQQQQSQQLPQQPKQKPKFLLSDLTDDAAFREFFKLQDGFQWNIATRLIQTLDRLLAKSDDGSMDVLMLSALDSLQGVLLLHPPSRLLFSREQSMNLLLDLLEPVNCPAIQSATLLVLVVALVETPRNTRSFENLDGLLTVSSIFKSRSTARDVKFKTMEFLYFYLMPETPSGGGSNGGGGGAEVAVGGKPGEGGTLSQQTKQEMLRRHLPNVDELVKDLQQYAPLGGAGA</sequence>
<name>A0AAN9YEY1_9PEZI</name>